<reference evidence="7" key="1">
    <citation type="submission" date="2021-04" db="EMBL/GenBank/DDBJ databases">
        <title>Sequencing of actinobacteria type strains.</title>
        <authorList>
            <person name="Nguyen G.-S."/>
            <person name="Wentzel A."/>
        </authorList>
    </citation>
    <scope>NUCLEOTIDE SEQUENCE</scope>
    <source>
        <strain evidence="7">DSM 42095</strain>
    </source>
</reference>
<dbReference type="InterPro" id="IPR056546">
    <property type="entry name" value="MreB_MamK-like"/>
</dbReference>
<evidence type="ECO:0000313" key="7">
    <source>
        <dbReference type="EMBL" id="MBR7676804.1"/>
    </source>
</evidence>
<evidence type="ECO:0000256" key="2">
    <source>
        <dbReference type="ARBA" id="ARBA00022490"/>
    </source>
</evidence>
<gene>
    <name evidence="7" type="ORF">KDA82_28120</name>
</gene>
<dbReference type="Pfam" id="PF06723">
    <property type="entry name" value="MreB_Mbl"/>
    <property type="match status" value="1"/>
</dbReference>
<dbReference type="GO" id="GO:0005524">
    <property type="term" value="F:ATP binding"/>
    <property type="evidence" value="ECO:0007669"/>
    <property type="project" value="UniProtKB-KW"/>
</dbReference>
<comment type="subcellular location">
    <subcellularLocation>
        <location evidence="1">Cytoplasm</location>
    </subcellularLocation>
</comment>
<keyword evidence="3" id="KW-0547">Nucleotide-binding</keyword>
<dbReference type="Proteomes" id="UP000675554">
    <property type="component" value="Unassembled WGS sequence"/>
</dbReference>
<protein>
    <submittedName>
        <fullName evidence="7">Rod shape-determining protein</fullName>
    </submittedName>
</protein>
<accession>A0A8T4J5A2</accession>
<evidence type="ECO:0000256" key="6">
    <source>
        <dbReference type="ARBA" id="ARBA00023458"/>
    </source>
</evidence>
<keyword evidence="2" id="KW-0963">Cytoplasm</keyword>
<dbReference type="PRINTS" id="PR01652">
    <property type="entry name" value="SHAPEPROTEIN"/>
</dbReference>
<dbReference type="GO" id="GO:0008360">
    <property type="term" value="P:regulation of cell shape"/>
    <property type="evidence" value="ECO:0007669"/>
    <property type="project" value="UniProtKB-KW"/>
</dbReference>
<keyword evidence="8" id="KW-1185">Reference proteome</keyword>
<evidence type="ECO:0000256" key="4">
    <source>
        <dbReference type="ARBA" id="ARBA00022840"/>
    </source>
</evidence>
<dbReference type="InterPro" id="IPR043129">
    <property type="entry name" value="ATPase_NBD"/>
</dbReference>
<dbReference type="PANTHER" id="PTHR42749:SF1">
    <property type="entry name" value="CELL SHAPE-DETERMINING PROTEIN MREB"/>
    <property type="match status" value="1"/>
</dbReference>
<evidence type="ECO:0000313" key="8">
    <source>
        <dbReference type="Proteomes" id="UP000675554"/>
    </source>
</evidence>
<keyword evidence="5" id="KW-0133">Cell shape</keyword>
<sequence length="376" mass="40302">HTRRRREDRGVVVCRDRPERVLPAARRAVDDGEECGVSTRVNVKSLGQGYALDLGTATTRIDSGEQRFTQSTALAVDTKDDRVLAVGDKARWMEGRTPERLKVLYPVQAGLVADDQNATRLLRMLLRESGFGPSRNRKWAVVCAPAQTSEIAVRSLSKVCHAVGMGKVRLLPRPLAAAIGLGIDVYQPRGALIVDIGAGGTDITIVSMGGVVLTGRSTVCGQSLDGVIARHLREQYNLALATRGAEKIKTALAEAGAPGCRLEIRGLDVATGVPRSLVVPPAELQEIVEHHLGTLAKTVSATLERAPIEIIDDICDSGLVMTGHAALLHGLEEAFRKAVGLPVHIAENPDVAAINGAAHLLRNPWLLEELDDVTIR</sequence>
<comment type="similarity">
    <text evidence="6">Belongs to the FtsA/MreB family.</text>
</comment>
<evidence type="ECO:0000256" key="1">
    <source>
        <dbReference type="ARBA" id="ARBA00004496"/>
    </source>
</evidence>
<evidence type="ECO:0000256" key="5">
    <source>
        <dbReference type="ARBA" id="ARBA00022960"/>
    </source>
</evidence>
<dbReference type="SUPFAM" id="SSF53067">
    <property type="entry name" value="Actin-like ATPase domain"/>
    <property type="match status" value="2"/>
</dbReference>
<dbReference type="GO" id="GO:0000902">
    <property type="term" value="P:cell morphogenesis"/>
    <property type="evidence" value="ECO:0007669"/>
    <property type="project" value="InterPro"/>
</dbReference>
<comment type="caution">
    <text evidence="7">The sequence shown here is derived from an EMBL/GenBank/DDBJ whole genome shotgun (WGS) entry which is preliminary data.</text>
</comment>
<dbReference type="AlphaFoldDB" id="A0A8T4J5A2"/>
<dbReference type="GO" id="GO:0005737">
    <property type="term" value="C:cytoplasm"/>
    <property type="evidence" value="ECO:0007669"/>
    <property type="project" value="UniProtKB-SubCell"/>
</dbReference>
<organism evidence="7 8">
    <name type="scientific">Streptomyces daliensis</name>
    <dbReference type="NCBI Taxonomy" id="299421"/>
    <lineage>
        <taxon>Bacteria</taxon>
        <taxon>Bacillati</taxon>
        <taxon>Actinomycetota</taxon>
        <taxon>Actinomycetes</taxon>
        <taxon>Kitasatosporales</taxon>
        <taxon>Streptomycetaceae</taxon>
        <taxon>Streptomyces</taxon>
    </lineage>
</organism>
<proteinExistence type="inferred from homology"/>
<keyword evidence="4" id="KW-0067">ATP-binding</keyword>
<dbReference type="EMBL" id="JAGSMN010000748">
    <property type="protein sequence ID" value="MBR7676804.1"/>
    <property type="molecule type" value="Genomic_DNA"/>
</dbReference>
<dbReference type="PANTHER" id="PTHR42749">
    <property type="entry name" value="CELL SHAPE-DETERMINING PROTEIN MREB"/>
    <property type="match status" value="1"/>
</dbReference>
<dbReference type="InterPro" id="IPR004753">
    <property type="entry name" value="MreB"/>
</dbReference>
<feature type="non-terminal residue" evidence="7">
    <location>
        <position position="1"/>
    </location>
</feature>
<dbReference type="Gene3D" id="3.30.420.40">
    <property type="match status" value="3"/>
</dbReference>
<evidence type="ECO:0000256" key="3">
    <source>
        <dbReference type="ARBA" id="ARBA00022741"/>
    </source>
</evidence>
<name>A0A8T4J5A2_9ACTN</name>